<dbReference type="GO" id="GO:0000245">
    <property type="term" value="P:spliceosomal complex assembly"/>
    <property type="evidence" value="ECO:0007669"/>
    <property type="project" value="EnsemblFungi"/>
</dbReference>
<dbReference type="GO" id="GO:0005934">
    <property type="term" value="C:cellular bud tip"/>
    <property type="evidence" value="ECO:0007669"/>
    <property type="project" value="EnsemblFungi"/>
</dbReference>
<gene>
    <name evidence="10" type="ORF">LADA_0D01750G</name>
</gene>
<name>A0A1G4J4B7_9SACH</name>
<dbReference type="GO" id="GO:0030133">
    <property type="term" value="C:transport vesicle"/>
    <property type="evidence" value="ECO:0007669"/>
    <property type="project" value="UniProtKB-SubCell"/>
</dbReference>
<accession>A0A1G4J4B7</accession>
<dbReference type="STRING" id="1266660.A0A1G4J4B7"/>
<evidence type="ECO:0000256" key="8">
    <source>
        <dbReference type="SAM" id="MobiDB-lite"/>
    </source>
</evidence>
<dbReference type="InterPro" id="IPR042561">
    <property type="entry name" value="Exo84_C_1"/>
</dbReference>
<sequence length="704" mass="80301">MVELSLRKARTNWKQLSSPTKAKNRHSNDGHSQFKANPYKDLKQSANYSELPTIGSKERNKVGTSMQRRLSFHAPKQAPLDYTSVPLPQNLDIDHQSKQYLVVPNNSRQRSNSSIGMPRTTNKTKPIETQTDEVPLRQALSDPKFQAKDYVTSTLGNASALQIDNFTSELNDLVLEVTDEVKENITKSYSQVLRVNRDLSSASTELKHLRSSVKELQLVMGEFEGMADKRLQLERQPSLRTQRSEQPASLLPPVKANKRRDRTSVYMLERMWKSELSTLFKAVEGAQKFISPVPGRHILLETSDWYEVNAATLKPLKAVHVFLLNDLIMVATKNRDNRQHDLIACHCHLLRETVVDPQVENRILFTFGNRGQFLIQTNKTREYDRFVATVRGAKDDLNVISQAEEENTRKIRDSFTYMHATQQTPSRDLTLSPAKGHVRNSSLGNAQSGHINVSDEPFLLQTLSSSMTYPSQAGGGRNNSNAISQLEDQLENFDMVFARHNYQEAIILLVQLEKSMETLEDEISQENQAFTNLVRLKITHRKQLISGQLTQLISSEFTDSSTLTKYVENLVSLDYDHDALELFLQNRSKYIHDLILKVGSFQNPAFYLTQIAVIRFQTLKRVVISVNELFKRAKDSFSSTIVSWCSSEVDKHFDLISKQFQNAEMVPPSSIKSSRRQIDELKSVGLDFVYKLDDFIRENSERIG</sequence>
<dbReference type="GO" id="GO:0051601">
    <property type="term" value="P:exocyst localization"/>
    <property type="evidence" value="ECO:0007669"/>
    <property type="project" value="EnsemblFungi"/>
</dbReference>
<reference evidence="10 11" key="1">
    <citation type="submission" date="2016-03" db="EMBL/GenBank/DDBJ databases">
        <authorList>
            <person name="Devillers H."/>
        </authorList>
    </citation>
    <scope>NUCLEOTIDE SEQUENCE [LARGE SCALE GENOMIC DNA]</scope>
    <source>
        <strain evidence="10">CBS 10888</strain>
    </source>
</reference>
<evidence type="ECO:0000256" key="7">
    <source>
        <dbReference type="SAM" id="Coils"/>
    </source>
</evidence>
<dbReference type="Pfam" id="PF08700">
    <property type="entry name" value="VPS51_Exo84_N"/>
    <property type="match status" value="1"/>
</dbReference>
<evidence type="ECO:0000259" key="9">
    <source>
        <dbReference type="Pfam" id="PF16528"/>
    </source>
</evidence>
<dbReference type="Gene3D" id="1.20.58.1210">
    <property type="entry name" value="Exo84p, N-terminal helical domain"/>
    <property type="match status" value="1"/>
</dbReference>
<dbReference type="EMBL" id="LT598454">
    <property type="protein sequence ID" value="SCU84450.1"/>
    <property type="molecule type" value="Genomic_DNA"/>
</dbReference>
<dbReference type="GO" id="GO:0005935">
    <property type="term" value="C:cellular bud neck"/>
    <property type="evidence" value="ECO:0007669"/>
    <property type="project" value="EnsemblFungi"/>
</dbReference>
<dbReference type="OrthoDB" id="642193at2759"/>
<feature type="compositionally biased region" description="Polar residues" evidence="8">
    <location>
        <begin position="12"/>
        <end position="21"/>
    </location>
</feature>
<dbReference type="InterPro" id="IPR042560">
    <property type="entry name" value="Exo84_C_2"/>
</dbReference>
<dbReference type="InterPro" id="IPR011993">
    <property type="entry name" value="PH-like_dom_sf"/>
</dbReference>
<feature type="coiled-coil region" evidence="7">
    <location>
        <begin position="502"/>
        <end position="536"/>
    </location>
</feature>
<feature type="region of interest" description="Disordered" evidence="8">
    <location>
        <begin position="1"/>
        <end position="67"/>
    </location>
</feature>
<dbReference type="AlphaFoldDB" id="A0A1G4J4B7"/>
<dbReference type="GO" id="GO:0000145">
    <property type="term" value="C:exocyst"/>
    <property type="evidence" value="ECO:0007669"/>
    <property type="project" value="EnsemblFungi"/>
</dbReference>
<evidence type="ECO:0000256" key="4">
    <source>
        <dbReference type="ARBA" id="ARBA00022448"/>
    </source>
</evidence>
<keyword evidence="4" id="KW-0813">Transport</keyword>
<evidence type="ECO:0000256" key="3">
    <source>
        <dbReference type="ARBA" id="ARBA00021269"/>
    </source>
</evidence>
<dbReference type="SUPFAM" id="SSF50729">
    <property type="entry name" value="PH domain-like"/>
    <property type="match status" value="1"/>
</dbReference>
<evidence type="ECO:0000313" key="11">
    <source>
        <dbReference type="Proteomes" id="UP000190274"/>
    </source>
</evidence>
<protein>
    <recommendedName>
        <fullName evidence="3">Exocyst complex component EXO84</fullName>
    </recommendedName>
</protein>
<dbReference type="Gene3D" id="2.30.29.30">
    <property type="entry name" value="Pleckstrin-homology domain (PH domain)/Phosphotyrosine-binding domain (PTB)"/>
    <property type="match status" value="1"/>
</dbReference>
<keyword evidence="6" id="KW-0653">Protein transport</keyword>
<dbReference type="SUPFAM" id="SSF74788">
    <property type="entry name" value="Cullin repeat-like"/>
    <property type="match status" value="1"/>
</dbReference>
<dbReference type="GO" id="GO:0006893">
    <property type="term" value="P:Golgi to plasma membrane transport"/>
    <property type="evidence" value="ECO:0007669"/>
    <property type="project" value="EnsemblFungi"/>
</dbReference>
<dbReference type="Proteomes" id="UP000190274">
    <property type="component" value="Chromosome D"/>
</dbReference>
<dbReference type="GO" id="GO:0015031">
    <property type="term" value="P:protein transport"/>
    <property type="evidence" value="ECO:0007669"/>
    <property type="project" value="UniProtKB-KW"/>
</dbReference>
<dbReference type="InterPro" id="IPR032403">
    <property type="entry name" value="Exo84_C"/>
</dbReference>
<comment type="subcellular location">
    <subcellularLocation>
        <location evidence="1">Cytoplasmic vesicle</location>
        <location evidence="1">Secretory vesicle</location>
    </subcellularLocation>
</comment>
<evidence type="ECO:0000256" key="5">
    <source>
        <dbReference type="ARBA" id="ARBA00022483"/>
    </source>
</evidence>
<keyword evidence="5" id="KW-0268">Exocytosis</keyword>
<evidence type="ECO:0000256" key="6">
    <source>
        <dbReference type="ARBA" id="ARBA00022927"/>
    </source>
</evidence>
<evidence type="ECO:0000256" key="1">
    <source>
        <dbReference type="ARBA" id="ARBA00004398"/>
    </source>
</evidence>
<organism evidence="10 11">
    <name type="scientific">Lachancea dasiensis</name>
    <dbReference type="NCBI Taxonomy" id="1072105"/>
    <lineage>
        <taxon>Eukaryota</taxon>
        <taxon>Fungi</taxon>
        <taxon>Dikarya</taxon>
        <taxon>Ascomycota</taxon>
        <taxon>Saccharomycotina</taxon>
        <taxon>Saccharomycetes</taxon>
        <taxon>Saccharomycetales</taxon>
        <taxon>Saccharomycetaceae</taxon>
        <taxon>Lachancea</taxon>
    </lineage>
</organism>
<feature type="domain" description="Exocyst component Exo84 C-terminal" evidence="9">
    <location>
        <begin position="485"/>
        <end position="689"/>
    </location>
</feature>
<dbReference type="PANTHER" id="PTHR21426">
    <property type="entry name" value="EXOCYST COMPLEX COMPONENT 8"/>
    <property type="match status" value="1"/>
</dbReference>
<keyword evidence="7" id="KW-0175">Coiled coil</keyword>
<dbReference type="Gene3D" id="1.20.58.1220">
    <property type="entry name" value="Exo84p, C-terminal helical domain"/>
    <property type="match status" value="1"/>
</dbReference>
<proteinExistence type="inferred from homology"/>
<dbReference type="InterPro" id="IPR033961">
    <property type="entry name" value="Exo84"/>
</dbReference>
<evidence type="ECO:0000256" key="2">
    <source>
        <dbReference type="ARBA" id="ARBA00007210"/>
    </source>
</evidence>
<dbReference type="GO" id="GO:0000131">
    <property type="term" value="C:incipient cellular bud site"/>
    <property type="evidence" value="ECO:0007669"/>
    <property type="project" value="EnsemblFungi"/>
</dbReference>
<dbReference type="InterPro" id="IPR016159">
    <property type="entry name" value="Cullin_repeat-like_dom_sf"/>
</dbReference>
<dbReference type="GO" id="GO:0001927">
    <property type="term" value="P:exocyst assembly"/>
    <property type="evidence" value="ECO:0007669"/>
    <property type="project" value="EnsemblFungi"/>
</dbReference>
<dbReference type="PANTHER" id="PTHR21426:SF12">
    <property type="entry name" value="EXOCYST COMPLEX COMPONENT 8"/>
    <property type="match status" value="1"/>
</dbReference>
<comment type="similarity">
    <text evidence="2">Belongs to the EXO84 family.</text>
</comment>
<evidence type="ECO:0000313" key="10">
    <source>
        <dbReference type="EMBL" id="SCU84450.1"/>
    </source>
</evidence>
<dbReference type="Pfam" id="PF25345">
    <property type="entry name" value="PH_EXO84"/>
    <property type="match status" value="1"/>
</dbReference>
<keyword evidence="11" id="KW-1185">Reference proteome</keyword>
<dbReference type="Pfam" id="PF16528">
    <property type="entry name" value="Exo84_C"/>
    <property type="match status" value="1"/>
</dbReference>